<comment type="caution">
    <text evidence="1">The sequence shown here is derived from an EMBL/GenBank/DDBJ whole genome shotgun (WGS) entry which is preliminary data.</text>
</comment>
<proteinExistence type="predicted"/>
<dbReference type="OrthoDB" id="3357519at2759"/>
<dbReference type="AlphaFoldDB" id="A0A8H7XZY6"/>
<protein>
    <recommendedName>
        <fullName evidence="2">F-box domain-containing protein</fullName>
    </recommendedName>
</protein>
<evidence type="ECO:0000313" key="1">
    <source>
        <dbReference type="EMBL" id="KAG5169932.1"/>
    </source>
</evidence>
<sequence>MYDTHDLRHVENMLDSLPITDENVNLTLNIPSQEDIVRTRCVSLDVQNQSQSSLPLIHRMPDEMLGEIFLACLSPHCTREALKDQDRQFPILPMFVCRRWRNVAVSTPRLWTQLDIDIPRTKRVSLRRQQIQDQIARSGVCPLDVSIWFPEVCGRQWEETDGPRYDKANQLTGPLFSEQHRWRSVRLEGASQITEILTQLNPSKLTALEEVELNLDGKFYSSLPADFLQAPKLKHLGLRRRLTVPTILSTPWHRLIHLSFTVWEMPDSSPTQTLAEMLALCQNLTSCFIRLYGWVYRTPDTTESDHYPLIRLPNLSTLKIYEGKPSSIHTSWDLPRLRDVEFHVTEVIPPHDQSASLRAIIERTEGTIQKLTTQIDMHKQGDLIGCLDRCTDLRSLVLELPPPIHVGSQAGWGYALAYPTEPEGLPHDDLLECLMPGHGPGNTTRCPKLESFRWCTERQDVSKLKHIVVNFGNDWKETKMLESLEKLSAFIEDGLVVEFL</sequence>
<reference evidence="1" key="1">
    <citation type="submission" date="2021-02" db="EMBL/GenBank/DDBJ databases">
        <title>Psilocybe cubensis genome.</title>
        <authorList>
            <person name="Mckernan K.J."/>
            <person name="Crawford S."/>
            <person name="Trippe A."/>
            <person name="Kane L.T."/>
            <person name="Mclaughlin S."/>
        </authorList>
    </citation>
    <scope>NUCLEOTIDE SEQUENCE [LARGE SCALE GENOMIC DNA]</scope>
    <source>
        <strain evidence="1">MGC-MH-2018</strain>
    </source>
</reference>
<accession>A0A8H7XZY6</accession>
<dbReference type="EMBL" id="JAFIQS010000004">
    <property type="protein sequence ID" value="KAG5169932.1"/>
    <property type="molecule type" value="Genomic_DNA"/>
</dbReference>
<evidence type="ECO:0008006" key="2">
    <source>
        <dbReference type="Google" id="ProtNLM"/>
    </source>
</evidence>
<gene>
    <name evidence="1" type="ORF">JR316_004314</name>
</gene>
<organism evidence="1">
    <name type="scientific">Psilocybe cubensis</name>
    <name type="common">Psychedelic mushroom</name>
    <name type="synonym">Stropharia cubensis</name>
    <dbReference type="NCBI Taxonomy" id="181762"/>
    <lineage>
        <taxon>Eukaryota</taxon>
        <taxon>Fungi</taxon>
        <taxon>Dikarya</taxon>
        <taxon>Basidiomycota</taxon>
        <taxon>Agaricomycotina</taxon>
        <taxon>Agaricomycetes</taxon>
        <taxon>Agaricomycetidae</taxon>
        <taxon>Agaricales</taxon>
        <taxon>Agaricineae</taxon>
        <taxon>Strophariaceae</taxon>
        <taxon>Psilocybe</taxon>
    </lineage>
</organism>
<name>A0A8H7XZY6_PSICU</name>
<dbReference type="Gene3D" id="1.20.1280.50">
    <property type="match status" value="1"/>
</dbReference>